<feature type="region of interest" description="Disordered" evidence="1">
    <location>
        <begin position="102"/>
        <end position="154"/>
    </location>
</feature>
<gene>
    <name evidence="3" type="ORF">N7515_002153</name>
</gene>
<evidence type="ECO:0000313" key="3">
    <source>
        <dbReference type="EMBL" id="KAJ5143366.1"/>
    </source>
</evidence>
<proteinExistence type="predicted"/>
<evidence type="ECO:0000313" key="4">
    <source>
        <dbReference type="Proteomes" id="UP001149079"/>
    </source>
</evidence>
<dbReference type="RefSeq" id="XP_056525010.1">
    <property type="nucleotide sequence ID" value="XM_056662897.1"/>
</dbReference>
<dbReference type="GeneID" id="81402067"/>
<dbReference type="AlphaFoldDB" id="A0A9W9HB09"/>
<evidence type="ECO:0000256" key="2">
    <source>
        <dbReference type="SAM" id="SignalP"/>
    </source>
</evidence>
<evidence type="ECO:0000256" key="1">
    <source>
        <dbReference type="SAM" id="MobiDB-lite"/>
    </source>
</evidence>
<protein>
    <submittedName>
        <fullName evidence="3">Uncharacterized protein</fullName>
    </submittedName>
</protein>
<dbReference type="OrthoDB" id="5597238at2759"/>
<feature type="chain" id="PRO_5040999687" evidence="2">
    <location>
        <begin position="18"/>
        <end position="185"/>
    </location>
</feature>
<dbReference type="EMBL" id="JAPQKL010000002">
    <property type="protein sequence ID" value="KAJ5143366.1"/>
    <property type="molecule type" value="Genomic_DNA"/>
</dbReference>
<comment type="caution">
    <text evidence="3">The sequence shown here is derived from an EMBL/GenBank/DDBJ whole genome shotgun (WGS) entry which is preliminary data.</text>
</comment>
<sequence>MKFSIFALSAVLAVAAAADITTADTPIPTLTAEAECAKRCDVKDICCTAKCYKVPCPSDDQANDTNECVAACPQGTGSPADTLRYTDCEQSCYRSHFWGGNGPTATRSSTSSTGTGNTGAQTTGSSDNNKNSSDNNDDDNDDSFSSSGSATTSGFAQQTDNAAANVKLGASAAGLFGLVVAAFAL</sequence>
<keyword evidence="2" id="KW-0732">Signal</keyword>
<feature type="compositionally biased region" description="Low complexity" evidence="1">
    <location>
        <begin position="103"/>
        <end position="134"/>
    </location>
</feature>
<organism evidence="3 4">
    <name type="scientific">Penicillium bovifimosum</name>
    <dbReference type="NCBI Taxonomy" id="126998"/>
    <lineage>
        <taxon>Eukaryota</taxon>
        <taxon>Fungi</taxon>
        <taxon>Dikarya</taxon>
        <taxon>Ascomycota</taxon>
        <taxon>Pezizomycotina</taxon>
        <taxon>Eurotiomycetes</taxon>
        <taxon>Eurotiomycetidae</taxon>
        <taxon>Eurotiales</taxon>
        <taxon>Aspergillaceae</taxon>
        <taxon>Penicillium</taxon>
    </lineage>
</organism>
<dbReference type="Proteomes" id="UP001149079">
    <property type="component" value="Unassembled WGS sequence"/>
</dbReference>
<feature type="signal peptide" evidence="2">
    <location>
        <begin position="1"/>
        <end position="17"/>
    </location>
</feature>
<keyword evidence="4" id="KW-1185">Reference proteome</keyword>
<name>A0A9W9HB09_9EURO</name>
<reference evidence="3" key="1">
    <citation type="submission" date="2022-11" db="EMBL/GenBank/DDBJ databases">
        <authorList>
            <person name="Petersen C."/>
        </authorList>
    </citation>
    <scope>NUCLEOTIDE SEQUENCE</scope>
    <source>
        <strain evidence="3">IBT 22155</strain>
    </source>
</reference>
<accession>A0A9W9HB09</accession>
<reference evidence="3" key="2">
    <citation type="journal article" date="2023" name="IMA Fungus">
        <title>Comparative genomic study of the Penicillium genus elucidates a diverse pangenome and 15 lateral gene transfer events.</title>
        <authorList>
            <person name="Petersen C."/>
            <person name="Sorensen T."/>
            <person name="Nielsen M.R."/>
            <person name="Sondergaard T.E."/>
            <person name="Sorensen J.L."/>
            <person name="Fitzpatrick D.A."/>
            <person name="Frisvad J.C."/>
            <person name="Nielsen K.L."/>
        </authorList>
    </citation>
    <scope>NUCLEOTIDE SEQUENCE</scope>
    <source>
        <strain evidence="3">IBT 22155</strain>
    </source>
</reference>